<evidence type="ECO:0000313" key="2">
    <source>
        <dbReference type="Proteomes" id="UP000664800"/>
    </source>
</evidence>
<accession>A0A8I1SWD9</accession>
<dbReference type="AlphaFoldDB" id="A0A8I1SWD9"/>
<proteinExistence type="predicted"/>
<protein>
    <submittedName>
        <fullName evidence="1">Type I secretion system protein TolC</fullName>
    </submittedName>
</protein>
<dbReference type="EMBL" id="JAFKMR010000012">
    <property type="protein sequence ID" value="MBN8743499.1"/>
    <property type="molecule type" value="Genomic_DNA"/>
</dbReference>
<reference evidence="1" key="1">
    <citation type="submission" date="2021-02" db="EMBL/GenBank/DDBJ databases">
        <title>Thiocyanate and organic carbon inputs drive convergent selection for specific autotrophic Afipia and Thiobacillus strains within complex microbiomes.</title>
        <authorList>
            <person name="Huddy R.J."/>
            <person name="Sachdeva R."/>
            <person name="Kadzinga F."/>
            <person name="Kantor R.S."/>
            <person name="Harrison S.T.L."/>
            <person name="Banfield J.F."/>
        </authorList>
    </citation>
    <scope>NUCLEOTIDE SEQUENCE</scope>
    <source>
        <strain evidence="1">SCN18_13_7_16_R3_B_64_19</strain>
    </source>
</reference>
<dbReference type="SUPFAM" id="SSF56954">
    <property type="entry name" value="Outer membrane efflux proteins (OEP)"/>
    <property type="match status" value="1"/>
</dbReference>
<evidence type="ECO:0000313" key="1">
    <source>
        <dbReference type="EMBL" id="MBN8743499.1"/>
    </source>
</evidence>
<organism evidence="1 2">
    <name type="scientific">Thiomonas arsenitoxydans (strain DSM 22701 / CIP 110005 / 3As)</name>
    <dbReference type="NCBI Taxonomy" id="426114"/>
    <lineage>
        <taxon>Bacteria</taxon>
        <taxon>Pseudomonadati</taxon>
        <taxon>Pseudomonadota</taxon>
        <taxon>Betaproteobacteria</taxon>
        <taxon>Burkholderiales</taxon>
        <taxon>Thiomonas</taxon>
    </lineage>
</organism>
<dbReference type="Gene3D" id="1.20.1600.10">
    <property type="entry name" value="Outer membrane efflux proteins (OEP)"/>
    <property type="match status" value="1"/>
</dbReference>
<sequence length="329" mass="35608">MLCTLGGCASLQSPAGAQISEAAVSADSAPSVPWWTEVGDPLLARLIDHGLAVDPLLVREARALADLQARSQQWRFRLARWVGRMLQQMPDSPEVQAVRLADARQRKAARIARAYVEVRRLQWNLALRQAFQDRFHDDADFARWRYEAGLVSGVDSGLAASLIGTNASALADTRARLAAAEATLARRAAVAPWQLGLWIADGAQVPWLDADGAAAAACDDAQAAGLRAALAEVRAREAALPELERDAERTADDARAAYRLGTGDFATLYVAQTAQLSVREARIDTRARLARAAIDLWTDVGLRRNQARLREPTRSSVGDMPLAVGACRD</sequence>
<dbReference type="RefSeq" id="WP_276728329.1">
    <property type="nucleotide sequence ID" value="NZ_JAFKMR010000012.1"/>
</dbReference>
<gene>
    <name evidence="1" type="ORF">J0I24_04245</name>
</gene>
<name>A0A8I1SWD9_THIA3</name>
<comment type="caution">
    <text evidence="1">The sequence shown here is derived from an EMBL/GenBank/DDBJ whole genome shotgun (WGS) entry which is preliminary data.</text>
</comment>
<dbReference type="Proteomes" id="UP000664800">
    <property type="component" value="Unassembled WGS sequence"/>
</dbReference>